<feature type="compositionally biased region" description="Basic and acidic residues" evidence="2">
    <location>
        <begin position="45"/>
        <end position="60"/>
    </location>
</feature>
<sequence length="650" mass="72031">MDDEWEELDESAMEECMSLATQMCSKLPQDEDTFKQRNNQTPKTTENKFFKSRTPKDLPNTKDQPIKTTRHIESFDNNAAIGFDDSGFSSVKSNSVNNSRLLISKTKSVKAACNQTSNFPKPSYIDRFSDFSVPSSNSRKSFVGHGKPVRSSGKVYNSIPMKGTGGTLIAAKTCIQPTCSSGSEGNQQELLRKIQAEKIKLEEDAVLKQGEIALLRAEMKRKEAALETERLEHCASIEAAEKRGKLKVANAAAEAEAKAKESARNVEKLQGELLFKNREVEELINRCRQLEQQMLHHTASKTHGTPMKRYRSEIISPKASPGTAHSSFASRFDFGGGRSSVRSVEIQTESSYSKAKVRRRLNVTVARGEVCGSRRSAYLLSASGSAPVVERQAVITSCAGKNWSLPCEWSYLISQIITEKERVCVEKRLMSLAIERLQEVHTLIVSKEAENNRWPVTSSSPVDWYEVQVIPALHVISSFASPHNLNHEPKALQIISAHLSPLHIKEVLVNNRICFVILDTMEKVASFVSSPKDKVVCEQVIVSLRDCFANIDTSSEVLPVLKALVALASHTTLTSFMCTSAGSCLVGKLCSTINKLCIGEVTTVSLLLKWIMVLMKEPPQWLNSNCVCPSQLLAALLKHICQTLDYTDTE</sequence>
<dbReference type="EMBL" id="JARKIK010000040">
    <property type="protein sequence ID" value="KAK8738264.1"/>
    <property type="molecule type" value="Genomic_DNA"/>
</dbReference>
<keyword evidence="4" id="KW-1185">Reference proteome</keyword>
<dbReference type="AlphaFoldDB" id="A0AAW0XFZ8"/>
<comment type="caution">
    <text evidence="3">The sequence shown here is derived from an EMBL/GenBank/DDBJ whole genome shotgun (WGS) entry which is preliminary data.</text>
</comment>
<feature type="non-terminal residue" evidence="3">
    <location>
        <position position="650"/>
    </location>
</feature>
<dbReference type="PANTHER" id="PTHR28594">
    <property type="entry name" value="ATR-INTERACTING PROTEIN"/>
    <property type="match status" value="1"/>
</dbReference>
<organism evidence="3 4">
    <name type="scientific">Cherax quadricarinatus</name>
    <name type="common">Australian red claw crayfish</name>
    <dbReference type="NCBI Taxonomy" id="27406"/>
    <lineage>
        <taxon>Eukaryota</taxon>
        <taxon>Metazoa</taxon>
        <taxon>Ecdysozoa</taxon>
        <taxon>Arthropoda</taxon>
        <taxon>Crustacea</taxon>
        <taxon>Multicrustacea</taxon>
        <taxon>Malacostraca</taxon>
        <taxon>Eumalacostraca</taxon>
        <taxon>Eucarida</taxon>
        <taxon>Decapoda</taxon>
        <taxon>Pleocyemata</taxon>
        <taxon>Astacidea</taxon>
        <taxon>Parastacoidea</taxon>
        <taxon>Parastacidae</taxon>
        <taxon>Cherax</taxon>
    </lineage>
</organism>
<dbReference type="EMBL" id="JARKIK010000040">
    <property type="protein sequence ID" value="KAK8738263.1"/>
    <property type="molecule type" value="Genomic_DNA"/>
</dbReference>
<feature type="region of interest" description="Disordered" evidence="2">
    <location>
        <begin position="29"/>
        <end position="64"/>
    </location>
</feature>
<reference evidence="3" key="2">
    <citation type="submission" date="2024-01" db="EMBL/GenBank/DDBJ databases">
        <authorList>
            <person name="He J."/>
            <person name="Wang M."/>
            <person name="Zheng J."/>
            <person name="Liu Z."/>
        </authorList>
    </citation>
    <scope>NUCLEOTIDE SEQUENCE</scope>
    <source>
        <strain evidence="3">ZL_2023a</strain>
        <tissue evidence="3">Muscle</tissue>
    </source>
</reference>
<dbReference type="GO" id="GO:0000077">
    <property type="term" value="P:DNA damage checkpoint signaling"/>
    <property type="evidence" value="ECO:0007669"/>
    <property type="project" value="InterPro"/>
</dbReference>
<name>A0AAW0XFZ8_CHEQU</name>
<evidence type="ECO:0000313" key="3">
    <source>
        <dbReference type="EMBL" id="KAK8738263.1"/>
    </source>
</evidence>
<dbReference type="InterPro" id="IPR033349">
    <property type="entry name" value="ATRIP"/>
</dbReference>
<evidence type="ECO:0000256" key="1">
    <source>
        <dbReference type="SAM" id="Coils"/>
    </source>
</evidence>
<evidence type="ECO:0008006" key="5">
    <source>
        <dbReference type="Google" id="ProtNLM"/>
    </source>
</evidence>
<dbReference type="Proteomes" id="UP001445076">
    <property type="component" value="Unassembled WGS sequence"/>
</dbReference>
<protein>
    <recommendedName>
        <fullName evidence="5">ATR-interacting protein</fullName>
    </recommendedName>
</protein>
<keyword evidence="1" id="KW-0175">Coiled coil</keyword>
<evidence type="ECO:0000256" key="2">
    <source>
        <dbReference type="SAM" id="MobiDB-lite"/>
    </source>
</evidence>
<proteinExistence type="predicted"/>
<feature type="coiled-coil region" evidence="1">
    <location>
        <begin position="212"/>
        <end position="300"/>
    </location>
</feature>
<reference evidence="3 4" key="1">
    <citation type="journal article" date="2024" name="BMC Genomics">
        <title>Genome assembly of redclaw crayfish (Cherax quadricarinatus) provides insights into its immune adaptation and hypoxia tolerance.</title>
        <authorList>
            <person name="Liu Z."/>
            <person name="Zheng J."/>
            <person name="Li H."/>
            <person name="Fang K."/>
            <person name="Wang S."/>
            <person name="He J."/>
            <person name="Zhou D."/>
            <person name="Weng S."/>
            <person name="Chi M."/>
            <person name="Gu Z."/>
            <person name="He J."/>
            <person name="Li F."/>
            <person name="Wang M."/>
        </authorList>
    </citation>
    <scope>NUCLEOTIDE SEQUENCE [LARGE SCALE GENOMIC DNA]</scope>
    <source>
        <strain evidence="3">ZL_2023a</strain>
    </source>
</reference>
<evidence type="ECO:0000313" key="4">
    <source>
        <dbReference type="Proteomes" id="UP001445076"/>
    </source>
</evidence>
<dbReference type="GO" id="GO:0006281">
    <property type="term" value="P:DNA repair"/>
    <property type="evidence" value="ECO:0007669"/>
    <property type="project" value="TreeGrafter"/>
</dbReference>
<gene>
    <name evidence="3" type="ORF">OTU49_004133</name>
</gene>
<dbReference type="PANTHER" id="PTHR28594:SF1">
    <property type="entry name" value="ATR-INTERACTING PROTEIN"/>
    <property type="match status" value="1"/>
</dbReference>
<accession>A0AAW0XFZ8</accession>